<reference evidence="1" key="1">
    <citation type="submission" date="2006-10" db="EMBL/GenBank/DDBJ databases">
        <authorList>
            <person name="Amadeo P."/>
            <person name="Zhao Q."/>
            <person name="Wortman J."/>
            <person name="Fraser-Liggett C."/>
            <person name="Carlton J."/>
        </authorList>
    </citation>
    <scope>NUCLEOTIDE SEQUENCE</scope>
    <source>
        <strain evidence="1">G3</strain>
    </source>
</reference>
<gene>
    <name evidence="1" type="ORF">TVAG_303830</name>
</gene>
<dbReference type="VEuPathDB" id="TrichDB:TVAGG3_0695590"/>
<evidence type="ECO:0000313" key="2">
    <source>
        <dbReference type="Proteomes" id="UP000001542"/>
    </source>
</evidence>
<evidence type="ECO:0000313" key="1">
    <source>
        <dbReference type="EMBL" id="EAY17164.1"/>
    </source>
</evidence>
<sequence>MTYNWTFRNPDYGSYSYDVSYKNYRIVKQGIQFYLKVDNGYEMIMSKTKDLTVGDITASVSYKLFGDADYINIIHTVKNNGTKSHKISMRVEAKIEIVDLNEGFSGDYYCNQINIDGYKGVEFQGDDNHNVRFILKNSPMITDVDTYSYYLCPDYGAWNNCTDWTNINAAARIYFSWKDREIKPNEIQNYSYSIGKGKYLKRKVIIQTPIEPCYDNSNKINLSLSIESLKKGETFSIFRQVFDSSFNSVTDKLEIVSNQTDDGNTFSYIDKFTLPSSPGNYIISYTTLDSNGERTTSIPIVVNKIPNIKLKQNIEKEYQYKSFIPIKVEIDDDSFVNLSILDDGEIIVSYSIACNGNKQTVEYNLLLNGKDDNSDHNISIYAFDEFNFKSNVLDFRYKIPKLMPEIQILSQFSETYTRNETYYFTASVFCKDEVNFIMLDDNQYIYFYDNVKCHGKTIEMIKSFSIPDDYEYDSSHKISIFAEDSSHDTSNYYNFSYKVLPNNPQIKYHGNSPLYIRRNMTLQVHTDIMFDMNSRYGEVYSSINEEQYSLVAKLNDITANTWGYYVFQIDISHTGNRNGNNTINLYTIDSDNLKSNIIENNFGFFRIEQTCFCNLVWKRNSFFFSLYNAVFTGKINKSF</sequence>
<proteinExistence type="predicted"/>
<dbReference type="Proteomes" id="UP000001542">
    <property type="component" value="Unassembled WGS sequence"/>
</dbReference>
<accession>A2DR65</accession>
<dbReference type="KEGG" id="tva:4775179"/>
<protein>
    <submittedName>
        <fullName evidence="1">Uncharacterized protein</fullName>
    </submittedName>
</protein>
<dbReference type="InParanoid" id="A2DR65"/>
<dbReference type="EMBL" id="DS113234">
    <property type="protein sequence ID" value="EAY17164.1"/>
    <property type="molecule type" value="Genomic_DNA"/>
</dbReference>
<keyword evidence="2" id="KW-1185">Reference proteome</keyword>
<reference evidence="1" key="2">
    <citation type="journal article" date="2007" name="Science">
        <title>Draft genome sequence of the sexually transmitted pathogen Trichomonas vaginalis.</title>
        <authorList>
            <person name="Carlton J.M."/>
            <person name="Hirt R.P."/>
            <person name="Silva J.C."/>
            <person name="Delcher A.L."/>
            <person name="Schatz M."/>
            <person name="Zhao Q."/>
            <person name="Wortman J.R."/>
            <person name="Bidwell S.L."/>
            <person name="Alsmark U.C.M."/>
            <person name="Besteiro S."/>
            <person name="Sicheritz-Ponten T."/>
            <person name="Noel C.J."/>
            <person name="Dacks J.B."/>
            <person name="Foster P.G."/>
            <person name="Simillion C."/>
            <person name="Van de Peer Y."/>
            <person name="Miranda-Saavedra D."/>
            <person name="Barton G.J."/>
            <person name="Westrop G.D."/>
            <person name="Mueller S."/>
            <person name="Dessi D."/>
            <person name="Fiori P.L."/>
            <person name="Ren Q."/>
            <person name="Paulsen I."/>
            <person name="Zhang H."/>
            <person name="Bastida-Corcuera F.D."/>
            <person name="Simoes-Barbosa A."/>
            <person name="Brown M.T."/>
            <person name="Hayes R.D."/>
            <person name="Mukherjee M."/>
            <person name="Okumura C.Y."/>
            <person name="Schneider R."/>
            <person name="Smith A.J."/>
            <person name="Vanacova S."/>
            <person name="Villalvazo M."/>
            <person name="Haas B.J."/>
            <person name="Pertea M."/>
            <person name="Feldblyum T.V."/>
            <person name="Utterback T.R."/>
            <person name="Shu C.L."/>
            <person name="Osoegawa K."/>
            <person name="de Jong P.J."/>
            <person name="Hrdy I."/>
            <person name="Horvathova L."/>
            <person name="Zubacova Z."/>
            <person name="Dolezal P."/>
            <person name="Malik S.B."/>
            <person name="Logsdon J.M. Jr."/>
            <person name="Henze K."/>
            <person name="Gupta A."/>
            <person name="Wang C.C."/>
            <person name="Dunne R.L."/>
            <person name="Upcroft J.A."/>
            <person name="Upcroft P."/>
            <person name="White O."/>
            <person name="Salzberg S.L."/>
            <person name="Tang P."/>
            <person name="Chiu C.-H."/>
            <person name="Lee Y.-S."/>
            <person name="Embley T.M."/>
            <person name="Coombs G.H."/>
            <person name="Mottram J.C."/>
            <person name="Tachezy J."/>
            <person name="Fraser-Liggett C.M."/>
            <person name="Johnson P.J."/>
        </authorList>
    </citation>
    <scope>NUCLEOTIDE SEQUENCE [LARGE SCALE GENOMIC DNA]</scope>
    <source>
        <strain evidence="1">G3</strain>
    </source>
</reference>
<name>A2DR65_TRIV3</name>
<dbReference type="AlphaFoldDB" id="A2DR65"/>
<dbReference type="VEuPathDB" id="TrichDB:TVAG_303830"/>
<dbReference type="RefSeq" id="XP_001329387.1">
    <property type="nucleotide sequence ID" value="XM_001329352.1"/>
</dbReference>
<organism evidence="1 2">
    <name type="scientific">Trichomonas vaginalis (strain ATCC PRA-98 / G3)</name>
    <dbReference type="NCBI Taxonomy" id="412133"/>
    <lineage>
        <taxon>Eukaryota</taxon>
        <taxon>Metamonada</taxon>
        <taxon>Parabasalia</taxon>
        <taxon>Trichomonadida</taxon>
        <taxon>Trichomonadidae</taxon>
        <taxon>Trichomonas</taxon>
    </lineage>
</organism>